<gene>
    <name evidence="1" type="ORF">B5P37_04560</name>
</gene>
<organism evidence="1 2">
    <name type="scientific">Staphylococcus lutrae</name>
    <dbReference type="NCBI Taxonomy" id="155085"/>
    <lineage>
        <taxon>Bacteria</taxon>
        <taxon>Bacillati</taxon>
        <taxon>Bacillota</taxon>
        <taxon>Bacilli</taxon>
        <taxon>Bacillales</taxon>
        <taxon>Staphylococcaceae</taxon>
        <taxon>Staphylococcus</taxon>
    </lineage>
</organism>
<accession>A0AAC9WIU9</accession>
<evidence type="ECO:0000313" key="1">
    <source>
        <dbReference type="EMBL" id="ARJ50639.1"/>
    </source>
</evidence>
<dbReference type="RefSeq" id="WP_085237117.1">
    <property type="nucleotide sequence ID" value="NZ_CP020773.1"/>
</dbReference>
<dbReference type="KEGG" id="slz:B5P37_04560"/>
<reference evidence="1 2" key="1">
    <citation type="submission" date="2017-04" db="EMBL/GenBank/DDBJ databases">
        <authorList>
            <person name="Veseli I.A."/>
            <person name="Tang C."/>
            <person name="Pombert J.-F."/>
        </authorList>
    </citation>
    <scope>NUCLEOTIDE SEQUENCE [LARGE SCALE GENOMIC DNA]</scope>
    <source>
        <strain evidence="1 2">ATCC 700373</strain>
    </source>
</reference>
<dbReference type="AlphaFoldDB" id="A0AAC9WIU9"/>
<proteinExistence type="predicted"/>
<name>A0AAC9WIU9_9STAP</name>
<sequence>MCFKKTFRGYHGTDKKHYDSLEKDGKEFPFKKLPPDLGNGLYFFIDRVNELGEAIENAEKYLFRWKPNYREKIIVEMELELDSDKVLDLDDRDNQNAFNLFIDGLVLELMIRAYSIDVKAILKETYTQFDMSKQRKRSNIPNGKELCLREYNAIKKKSVCKEL</sequence>
<dbReference type="Proteomes" id="UP000242864">
    <property type="component" value="Chromosome"/>
</dbReference>
<protein>
    <submittedName>
        <fullName evidence="1">Uncharacterized protein</fullName>
    </submittedName>
</protein>
<keyword evidence="2" id="KW-1185">Reference proteome</keyword>
<dbReference type="EMBL" id="CP020773">
    <property type="protein sequence ID" value="ARJ50639.1"/>
    <property type="molecule type" value="Genomic_DNA"/>
</dbReference>
<evidence type="ECO:0000313" key="2">
    <source>
        <dbReference type="Proteomes" id="UP000242864"/>
    </source>
</evidence>